<keyword evidence="6" id="KW-1185">Reference proteome</keyword>
<dbReference type="AlphaFoldDB" id="A0A840BR45"/>
<evidence type="ECO:0000313" key="5">
    <source>
        <dbReference type="EMBL" id="MBB4014142.1"/>
    </source>
</evidence>
<dbReference type="InterPro" id="IPR000160">
    <property type="entry name" value="GGDEF_dom"/>
</dbReference>
<dbReference type="Pfam" id="PF00990">
    <property type="entry name" value="GGDEF"/>
    <property type="match status" value="1"/>
</dbReference>
<reference evidence="5 6" key="1">
    <citation type="submission" date="2020-08" db="EMBL/GenBank/DDBJ databases">
        <title>Genomic Encyclopedia of Type Strains, Phase IV (KMG-IV): sequencing the most valuable type-strain genomes for metagenomic binning, comparative biology and taxonomic classification.</title>
        <authorList>
            <person name="Goeker M."/>
        </authorList>
    </citation>
    <scope>NUCLEOTIDE SEQUENCE [LARGE SCALE GENOMIC DNA]</scope>
    <source>
        <strain evidence="5 6">DSM 106739</strain>
    </source>
</reference>
<keyword evidence="3" id="KW-0812">Transmembrane</keyword>
<feature type="transmembrane region" description="Helical" evidence="3">
    <location>
        <begin position="124"/>
        <end position="143"/>
    </location>
</feature>
<feature type="transmembrane region" description="Helical" evidence="3">
    <location>
        <begin position="99"/>
        <end position="118"/>
    </location>
</feature>
<comment type="caution">
    <text evidence="5">The sequence shown here is derived from an EMBL/GenBank/DDBJ whole genome shotgun (WGS) entry which is preliminary data.</text>
</comment>
<dbReference type="GO" id="GO:0005886">
    <property type="term" value="C:plasma membrane"/>
    <property type="evidence" value="ECO:0007669"/>
    <property type="project" value="TreeGrafter"/>
</dbReference>
<dbReference type="InterPro" id="IPR043128">
    <property type="entry name" value="Rev_trsase/Diguanyl_cyclase"/>
</dbReference>
<dbReference type="NCBIfam" id="TIGR00254">
    <property type="entry name" value="GGDEF"/>
    <property type="match status" value="1"/>
</dbReference>
<evidence type="ECO:0000256" key="2">
    <source>
        <dbReference type="ARBA" id="ARBA00034247"/>
    </source>
</evidence>
<dbReference type="EC" id="2.7.7.65" evidence="1"/>
<name>A0A840BR45_9RHOO</name>
<dbReference type="InterPro" id="IPR029787">
    <property type="entry name" value="Nucleotide_cyclase"/>
</dbReference>
<dbReference type="PANTHER" id="PTHR45138">
    <property type="entry name" value="REGULATORY COMPONENTS OF SENSORY TRANSDUCTION SYSTEM"/>
    <property type="match status" value="1"/>
</dbReference>
<proteinExistence type="predicted"/>
<dbReference type="GO" id="GO:0043709">
    <property type="term" value="P:cell adhesion involved in single-species biofilm formation"/>
    <property type="evidence" value="ECO:0007669"/>
    <property type="project" value="TreeGrafter"/>
</dbReference>
<keyword evidence="3" id="KW-0472">Membrane</keyword>
<accession>A0A840BR45</accession>
<dbReference type="EMBL" id="JACIET010000002">
    <property type="protein sequence ID" value="MBB4014142.1"/>
    <property type="molecule type" value="Genomic_DNA"/>
</dbReference>
<feature type="transmembrane region" description="Helical" evidence="3">
    <location>
        <begin position="42"/>
        <end position="60"/>
    </location>
</feature>
<dbReference type="CDD" id="cd01949">
    <property type="entry name" value="GGDEF"/>
    <property type="match status" value="1"/>
</dbReference>
<evidence type="ECO:0000313" key="6">
    <source>
        <dbReference type="Proteomes" id="UP000561045"/>
    </source>
</evidence>
<dbReference type="SMART" id="SM00267">
    <property type="entry name" value="GGDEF"/>
    <property type="match status" value="1"/>
</dbReference>
<feature type="transmembrane region" description="Helical" evidence="3">
    <location>
        <begin position="12"/>
        <end position="30"/>
    </location>
</feature>
<feature type="domain" description="GGDEF" evidence="4">
    <location>
        <begin position="260"/>
        <end position="394"/>
    </location>
</feature>
<dbReference type="InterPro" id="IPR050469">
    <property type="entry name" value="Diguanylate_Cyclase"/>
</dbReference>
<dbReference type="RefSeq" id="WP_207064483.1">
    <property type="nucleotide sequence ID" value="NZ_BAABLE010000005.1"/>
</dbReference>
<dbReference type="PROSITE" id="PS50887">
    <property type="entry name" value="GGDEF"/>
    <property type="match status" value="1"/>
</dbReference>
<evidence type="ECO:0000259" key="4">
    <source>
        <dbReference type="PROSITE" id="PS50887"/>
    </source>
</evidence>
<evidence type="ECO:0000256" key="3">
    <source>
        <dbReference type="SAM" id="Phobius"/>
    </source>
</evidence>
<dbReference type="SUPFAM" id="SSF55073">
    <property type="entry name" value="Nucleotide cyclase"/>
    <property type="match status" value="1"/>
</dbReference>
<organism evidence="5 6">
    <name type="scientific">Niveibacterium umoris</name>
    <dbReference type="NCBI Taxonomy" id="1193620"/>
    <lineage>
        <taxon>Bacteria</taxon>
        <taxon>Pseudomonadati</taxon>
        <taxon>Pseudomonadota</taxon>
        <taxon>Betaproteobacteria</taxon>
        <taxon>Rhodocyclales</taxon>
        <taxon>Rhodocyclaceae</taxon>
        <taxon>Niveibacterium</taxon>
    </lineage>
</organism>
<keyword evidence="3" id="KW-1133">Transmembrane helix</keyword>
<evidence type="ECO:0000256" key="1">
    <source>
        <dbReference type="ARBA" id="ARBA00012528"/>
    </source>
</evidence>
<sequence>MLHPMLDLNSILFSVTLVSLCMGLMLHVFIRSFQPLMRGARPIAWSSIVLGFGTAALALRGISPDLLPVSIVLGNLGTLLSQGLVHVGLCRLVDRHTRLPYVAGVLGTSYLGAIWYTFAMPSLFARVAILSAGLIVAVGLTIWELYCSMRLRKSLATMGLLVVLSILQTSLILRAVLTWLHRDGYDAYFADSPMQAITLMGVLLSLVLGILLCMMLIGERALVRLRESARREDLLTGLPNRMAADEAVEAALQNGAEQGRPTTVVRIDLDNFRQFNDWYGHDVGDAVLRHVTECIRRVLRRGRLLARWGGKGYIVVMPDSDGEAGAGLARDIVLEISLSPLALGHFDIEIAACAGVASSRRSESTSDAVMLAAEAALDSARRNPDGLAKVREID</sequence>
<gene>
    <name evidence="5" type="ORF">GGR36_003488</name>
</gene>
<feature type="transmembrane region" description="Helical" evidence="3">
    <location>
        <begin position="66"/>
        <end position="87"/>
    </location>
</feature>
<protein>
    <recommendedName>
        <fullName evidence="1">diguanylate cyclase</fullName>
        <ecNumber evidence="1">2.7.7.65</ecNumber>
    </recommendedName>
</protein>
<dbReference type="Gene3D" id="3.30.70.270">
    <property type="match status" value="1"/>
</dbReference>
<dbReference type="PANTHER" id="PTHR45138:SF9">
    <property type="entry name" value="DIGUANYLATE CYCLASE DGCM-RELATED"/>
    <property type="match status" value="1"/>
</dbReference>
<dbReference type="GO" id="GO:1902201">
    <property type="term" value="P:negative regulation of bacterial-type flagellum-dependent cell motility"/>
    <property type="evidence" value="ECO:0007669"/>
    <property type="project" value="TreeGrafter"/>
</dbReference>
<comment type="catalytic activity">
    <reaction evidence="2">
        <text>2 GTP = 3',3'-c-di-GMP + 2 diphosphate</text>
        <dbReference type="Rhea" id="RHEA:24898"/>
        <dbReference type="ChEBI" id="CHEBI:33019"/>
        <dbReference type="ChEBI" id="CHEBI:37565"/>
        <dbReference type="ChEBI" id="CHEBI:58805"/>
        <dbReference type="EC" id="2.7.7.65"/>
    </reaction>
</comment>
<feature type="transmembrane region" description="Helical" evidence="3">
    <location>
        <begin position="155"/>
        <end position="177"/>
    </location>
</feature>
<feature type="transmembrane region" description="Helical" evidence="3">
    <location>
        <begin position="197"/>
        <end position="217"/>
    </location>
</feature>
<dbReference type="Proteomes" id="UP000561045">
    <property type="component" value="Unassembled WGS sequence"/>
</dbReference>
<dbReference type="GO" id="GO:0052621">
    <property type="term" value="F:diguanylate cyclase activity"/>
    <property type="evidence" value="ECO:0007669"/>
    <property type="project" value="UniProtKB-EC"/>
</dbReference>